<dbReference type="SUPFAM" id="SSF56091">
    <property type="entry name" value="DNA ligase/mRNA capping enzyme, catalytic domain"/>
    <property type="match status" value="1"/>
</dbReference>
<keyword evidence="2" id="KW-0436">Ligase</keyword>
<feature type="domain" description="T4 RNA ligase 1-like N-terminal" evidence="1">
    <location>
        <begin position="84"/>
        <end position="265"/>
    </location>
</feature>
<keyword evidence="3" id="KW-1185">Reference proteome</keyword>
<organism evidence="2 3">
    <name type="scientific">Alteraurantiacibacter aquimixticola</name>
    <dbReference type="NCBI Taxonomy" id="2489173"/>
    <lineage>
        <taxon>Bacteria</taxon>
        <taxon>Pseudomonadati</taxon>
        <taxon>Pseudomonadota</taxon>
        <taxon>Alphaproteobacteria</taxon>
        <taxon>Sphingomonadales</taxon>
        <taxon>Erythrobacteraceae</taxon>
        <taxon>Alteraurantiacibacter</taxon>
    </lineage>
</organism>
<dbReference type="AlphaFoldDB" id="A0A4T3EY51"/>
<evidence type="ECO:0000259" key="1">
    <source>
        <dbReference type="Pfam" id="PF09511"/>
    </source>
</evidence>
<comment type="caution">
    <text evidence="2">The sequence shown here is derived from an EMBL/GenBank/DDBJ whole genome shotgun (WGS) entry which is preliminary data.</text>
</comment>
<name>A0A4T3EY51_9SPHN</name>
<reference evidence="2 3" key="1">
    <citation type="submission" date="2019-04" db="EMBL/GenBank/DDBJ databases">
        <title>Altererythrobacter aquimixticola sp. nov., isolated from sediment of junction between the ocean and a freshwater spring.</title>
        <authorList>
            <person name="Yoon J.-H."/>
        </authorList>
    </citation>
    <scope>NUCLEOTIDE SEQUENCE [LARGE SCALE GENOMIC DNA]</scope>
    <source>
        <strain evidence="2 3">SSKS-13</strain>
    </source>
</reference>
<gene>
    <name evidence="2" type="ORF">E5222_11385</name>
</gene>
<dbReference type="Pfam" id="PF09511">
    <property type="entry name" value="RNA_lig_T4_1"/>
    <property type="match status" value="1"/>
</dbReference>
<dbReference type="Proteomes" id="UP000309389">
    <property type="component" value="Unassembled WGS sequence"/>
</dbReference>
<dbReference type="EMBL" id="SSHH01000003">
    <property type="protein sequence ID" value="TIX49451.1"/>
    <property type="molecule type" value="Genomic_DNA"/>
</dbReference>
<protein>
    <submittedName>
        <fullName evidence="2">2'-5' RNA ligase</fullName>
    </submittedName>
</protein>
<sequence length="400" mass="45376">MADLGFFSASPSFWIRCNAKERRMTTQSRHFARTITYDELTSGLEAARSEGAIYCRKREDGLLIWNYTNACVYDRMWGPFSLIARGLIIDPARREIVATPFPKFFNLGEQDRVFPDEPFEVFEKLDGSLIVLFHHDGRWQASTRGAFGTPQAVWAEAHMARFDLSALDPETTYLAEAIYPENRIIVSYDEEALVLLSAYDAEGHEPDFAALQSTAERIGWRTAQRYRFASAGEMVTSAEQLPEQEEGYVVRFASGSRLKVKSPAYCRLHAIINRITPLGIWDMFRDGDDLEAVRRSIPEELWGDFDALVGATQSLLDSRLAEVADAAARYERLSNKEIGLMRDEIPPRIFSYLFAYRQNPDLLSDGKAREKLMREIRPTGNVLEGYEPSSALTHIIGDAE</sequence>
<evidence type="ECO:0000313" key="3">
    <source>
        <dbReference type="Proteomes" id="UP000309389"/>
    </source>
</evidence>
<dbReference type="GO" id="GO:0016874">
    <property type="term" value="F:ligase activity"/>
    <property type="evidence" value="ECO:0007669"/>
    <property type="project" value="UniProtKB-KW"/>
</dbReference>
<proteinExistence type="predicted"/>
<dbReference type="OrthoDB" id="1310645at2"/>
<evidence type="ECO:0000313" key="2">
    <source>
        <dbReference type="EMBL" id="TIX49451.1"/>
    </source>
</evidence>
<accession>A0A4T3EY51</accession>
<dbReference type="InterPro" id="IPR019039">
    <property type="entry name" value="T4-Rnl1-like_N"/>
</dbReference>